<evidence type="ECO:0000256" key="2">
    <source>
        <dbReference type="ARBA" id="ARBA00009772"/>
    </source>
</evidence>
<dbReference type="Pfam" id="PF01311">
    <property type="entry name" value="Bac_export_1"/>
    <property type="match status" value="1"/>
</dbReference>
<keyword evidence="8" id="KW-0966">Cell projection</keyword>
<comment type="caution">
    <text evidence="8">The sequence shown here is derived from an EMBL/GenBank/DDBJ whole genome shotgun (WGS) entry which is preliminary data.</text>
</comment>
<keyword evidence="8" id="KW-0969">Cilium</keyword>
<dbReference type="GO" id="GO:0006605">
    <property type="term" value="P:protein targeting"/>
    <property type="evidence" value="ECO:0007669"/>
    <property type="project" value="InterPro"/>
</dbReference>
<dbReference type="InterPro" id="IPR002010">
    <property type="entry name" value="T3SS_IM_R"/>
</dbReference>
<evidence type="ECO:0000256" key="3">
    <source>
        <dbReference type="ARBA" id="ARBA00022475"/>
    </source>
</evidence>
<dbReference type="Proteomes" id="UP000484076">
    <property type="component" value="Unassembled WGS sequence"/>
</dbReference>
<keyword evidence="4 7" id="KW-0812">Transmembrane</keyword>
<dbReference type="AlphaFoldDB" id="A0A8X8H031"/>
<reference evidence="8" key="1">
    <citation type="submission" date="2020-05" db="EMBL/GenBank/DDBJ databases">
        <title>Fertoebacter nigrum gen. nov., sp. nov., a new member of the family Rhodobacteraceae.</title>
        <authorList>
            <person name="Szuroczki S."/>
            <person name="Abbaszade G."/>
            <person name="Buni D."/>
            <person name="Schumann P."/>
            <person name="Toth E."/>
        </authorList>
    </citation>
    <scope>NUCLEOTIDE SEQUENCE</scope>
    <source>
        <strain evidence="8">RG-N-1a</strain>
    </source>
</reference>
<evidence type="ECO:0000256" key="5">
    <source>
        <dbReference type="ARBA" id="ARBA00022989"/>
    </source>
</evidence>
<organism evidence="8 9">
    <name type="scientific">Fertoeibacter niger</name>
    <dbReference type="NCBI Taxonomy" id="2656921"/>
    <lineage>
        <taxon>Bacteria</taxon>
        <taxon>Pseudomonadati</taxon>
        <taxon>Pseudomonadota</taxon>
        <taxon>Alphaproteobacteria</taxon>
        <taxon>Rhodobacterales</taxon>
        <taxon>Paracoccaceae</taxon>
        <taxon>Fertoeibacter</taxon>
    </lineage>
</organism>
<feature type="transmembrane region" description="Helical" evidence="7">
    <location>
        <begin position="17"/>
        <end position="36"/>
    </location>
</feature>
<keyword evidence="3" id="KW-1003">Cell membrane</keyword>
<evidence type="ECO:0000313" key="8">
    <source>
        <dbReference type="EMBL" id="NUB44606.1"/>
    </source>
</evidence>
<gene>
    <name evidence="8" type="ORF">GEU84_009450</name>
</gene>
<protein>
    <submittedName>
        <fullName evidence="8">Flagellar biosynthetic protein FliR</fullName>
    </submittedName>
</protein>
<feature type="transmembrane region" description="Helical" evidence="7">
    <location>
        <begin position="125"/>
        <end position="145"/>
    </location>
</feature>
<dbReference type="PANTHER" id="PTHR30065">
    <property type="entry name" value="FLAGELLAR BIOSYNTHETIC PROTEIN FLIR"/>
    <property type="match status" value="1"/>
</dbReference>
<evidence type="ECO:0000256" key="6">
    <source>
        <dbReference type="ARBA" id="ARBA00023136"/>
    </source>
</evidence>
<evidence type="ECO:0000256" key="4">
    <source>
        <dbReference type="ARBA" id="ARBA00022692"/>
    </source>
</evidence>
<name>A0A8X8H031_9RHOB</name>
<sequence length="257" mass="26284">MTDLTAALTQLTGLGQAALWSAFLVSLRVGAVMALLPAFGEQVVPQRVRLVLTLAFTAVILPVVAERLPTDGFIVPFAAEVVAGLALGIGLRLFILALQIAGTIAAQAASLSQLFGGAGPEPQPAIANLLVLAGLALAVNTGLHLRAAEAMILSYDVFPAGRLPRAADLADWGLGQVTRAFGLGFTLAAPFVIASVIYNVALGVINRAMPQLMVAFVGAPALTLGGLVLLAVTAPVALSLWVHALQAHLAAPFAPLP</sequence>
<dbReference type="PRINTS" id="PR00953">
    <property type="entry name" value="TYPE3IMRPROT"/>
</dbReference>
<keyword evidence="9" id="KW-1185">Reference proteome</keyword>
<feature type="transmembrane region" description="Helical" evidence="7">
    <location>
        <begin position="181"/>
        <end position="205"/>
    </location>
</feature>
<evidence type="ECO:0000256" key="7">
    <source>
        <dbReference type="SAM" id="Phobius"/>
    </source>
</evidence>
<feature type="transmembrane region" description="Helical" evidence="7">
    <location>
        <begin position="212"/>
        <end position="238"/>
    </location>
</feature>
<feature type="transmembrane region" description="Helical" evidence="7">
    <location>
        <begin position="77"/>
        <end position="104"/>
    </location>
</feature>
<dbReference type="PANTHER" id="PTHR30065:SF1">
    <property type="entry name" value="SURFACE PRESENTATION OF ANTIGENS PROTEIN SPAR"/>
    <property type="match status" value="1"/>
</dbReference>
<keyword evidence="6 7" id="KW-0472">Membrane</keyword>
<keyword evidence="5 7" id="KW-1133">Transmembrane helix</keyword>
<dbReference type="EMBL" id="WHUT02000004">
    <property type="protein sequence ID" value="NUB44606.1"/>
    <property type="molecule type" value="Genomic_DNA"/>
</dbReference>
<comment type="similarity">
    <text evidence="2">Belongs to the FliR/MopE/SpaR family.</text>
</comment>
<proteinExistence type="inferred from homology"/>
<accession>A0A8X8H031</accession>
<dbReference type="GO" id="GO:0005886">
    <property type="term" value="C:plasma membrane"/>
    <property type="evidence" value="ECO:0007669"/>
    <property type="project" value="UniProtKB-SubCell"/>
</dbReference>
<keyword evidence="8" id="KW-0282">Flagellum</keyword>
<comment type="subcellular location">
    <subcellularLocation>
        <location evidence="1">Cell membrane</location>
        <topology evidence="1">Multi-pass membrane protein</topology>
    </subcellularLocation>
</comment>
<dbReference type="RefSeq" id="WP_174539710.1">
    <property type="nucleotide sequence ID" value="NZ_WHUT02000004.1"/>
</dbReference>
<evidence type="ECO:0000256" key="1">
    <source>
        <dbReference type="ARBA" id="ARBA00004651"/>
    </source>
</evidence>
<evidence type="ECO:0000313" key="9">
    <source>
        <dbReference type="Proteomes" id="UP000484076"/>
    </source>
</evidence>
<feature type="transmembrane region" description="Helical" evidence="7">
    <location>
        <begin position="48"/>
        <end position="65"/>
    </location>
</feature>